<keyword evidence="4" id="KW-1185">Reference proteome</keyword>
<protein>
    <submittedName>
        <fullName evidence="3">Uncharacterized protein</fullName>
    </submittedName>
</protein>
<feature type="region of interest" description="Disordered" evidence="2">
    <location>
        <begin position="363"/>
        <end position="406"/>
    </location>
</feature>
<comment type="caution">
    <text evidence="3">The sequence shown here is derived from an EMBL/GenBank/DDBJ whole genome shotgun (WGS) entry which is preliminary data.</text>
</comment>
<dbReference type="EMBL" id="CAIIXF020000006">
    <property type="protein sequence ID" value="CAH1787142.1"/>
    <property type="molecule type" value="Genomic_DNA"/>
</dbReference>
<feature type="coiled-coil region" evidence="1">
    <location>
        <begin position="9"/>
        <end position="36"/>
    </location>
</feature>
<feature type="region of interest" description="Disordered" evidence="2">
    <location>
        <begin position="565"/>
        <end position="584"/>
    </location>
</feature>
<feature type="compositionally biased region" description="Basic and acidic residues" evidence="2">
    <location>
        <begin position="797"/>
        <end position="816"/>
    </location>
</feature>
<name>A0A8S4P2N9_OWEFU</name>
<dbReference type="Proteomes" id="UP000749559">
    <property type="component" value="Unassembled WGS sequence"/>
</dbReference>
<organism evidence="3 4">
    <name type="scientific">Owenia fusiformis</name>
    <name type="common">Polychaete worm</name>
    <dbReference type="NCBI Taxonomy" id="6347"/>
    <lineage>
        <taxon>Eukaryota</taxon>
        <taxon>Metazoa</taxon>
        <taxon>Spiralia</taxon>
        <taxon>Lophotrochozoa</taxon>
        <taxon>Annelida</taxon>
        <taxon>Polychaeta</taxon>
        <taxon>Sedentaria</taxon>
        <taxon>Canalipalpata</taxon>
        <taxon>Sabellida</taxon>
        <taxon>Oweniida</taxon>
        <taxon>Oweniidae</taxon>
        <taxon>Owenia</taxon>
    </lineage>
</organism>
<proteinExistence type="predicted"/>
<evidence type="ECO:0000313" key="4">
    <source>
        <dbReference type="Proteomes" id="UP000749559"/>
    </source>
</evidence>
<sequence length="846" mass="94896">MSSIPQWKQALLERRRRQDEEARKRHKQELQKLSHMPAWKRDLILKRKGFLNSDSISLTETVYSKTNTEQNIPSNIYANNVTENGDIPDTKSNENGDVESDIHATPFESNSDSCLTNGFELVGSFENEEEALNSRLVSNQSNNMSNIPINSDLSVAEDIKSRPANSVSKRCDSWDSETDVKGTTNLVTSQTLQDQEAEEEEMQYQPGFVHKLLGKFIALSKQDQSEQQMPSLRRTHSLENIVDTPSIDEKLESHHPRSNIYIPPPIITTSRMINVNTLSPRERLGSTSPLSQVHYEQDLAKATEILPETKQRQNLPRENSIEGDKKVVEEKIETVNMQDDSLSEEAVVEKAVDEEPKFVGIASTKSKFETLSKPSPKKRRAPPPPNPIKPWEKENASNNAQVDSICKETDRKVIKTEISSSTNNEQVNTINGVEPNVNGSLHKENKIETNNKPNVLKEQNDTTKEILKKLRRLGRSWHYSKDPDNRDIPTNAIPVDISGLNDKINLKVSKPKEKASSNTNITLTSIKPKTDEIPQTISKPKQENKNLTKAAPKLPVPKDTYALKKKAPKVAPAPTNNDSGGFRIRAADHSAPVPKTRSFELTKRSRIPPSGDTGSVTIINIGNDSTEYISNKSSPVTNIDDVTITTESVPVTNIDDVAIVDKDKRVPESCNIVFIGENVKGSRNCMKKTRNYKQSKCQFNETERLYTYPDEGFLLRHLDITPDWELEKNNKNLCKNNKDDDDDEDEVKPAKVGPLAPKDVDIVDASASVSALKSTPGIGASSKGDLSNYRSKFQQEFEFGKREEEEEPKIVHRPEPTPDPEDVTVKPSEEDENFAWSDSATSDMLF</sequence>
<keyword evidence="1" id="KW-0175">Coiled coil</keyword>
<evidence type="ECO:0000256" key="1">
    <source>
        <dbReference type="SAM" id="Coils"/>
    </source>
</evidence>
<feature type="compositionally biased region" description="Polar residues" evidence="2">
    <location>
        <begin position="836"/>
        <end position="846"/>
    </location>
</feature>
<dbReference type="InterPro" id="IPR026671">
    <property type="entry name" value="PPP1R18/Tprn"/>
</dbReference>
<dbReference type="AlphaFoldDB" id="A0A8S4P2N9"/>
<evidence type="ECO:0000256" key="2">
    <source>
        <dbReference type="SAM" id="MobiDB-lite"/>
    </source>
</evidence>
<dbReference type="OrthoDB" id="6517071at2759"/>
<feature type="region of interest" description="Disordered" evidence="2">
    <location>
        <begin position="166"/>
        <end position="186"/>
    </location>
</feature>
<evidence type="ECO:0000313" key="3">
    <source>
        <dbReference type="EMBL" id="CAH1787142.1"/>
    </source>
</evidence>
<gene>
    <name evidence="3" type="ORF">OFUS_LOCUS12903</name>
</gene>
<feature type="region of interest" description="Disordered" evidence="2">
    <location>
        <begin position="797"/>
        <end position="846"/>
    </location>
</feature>
<dbReference type="PANTHER" id="PTHR21685:SF2">
    <property type="match status" value="1"/>
</dbReference>
<feature type="region of interest" description="Disordered" evidence="2">
    <location>
        <begin position="734"/>
        <end position="754"/>
    </location>
</feature>
<accession>A0A8S4P2N9</accession>
<reference evidence="3" key="1">
    <citation type="submission" date="2022-03" db="EMBL/GenBank/DDBJ databases">
        <authorList>
            <person name="Martin C."/>
        </authorList>
    </citation>
    <scope>NUCLEOTIDE SEQUENCE</scope>
</reference>
<dbReference type="PANTHER" id="PTHR21685">
    <property type="entry name" value="TON-B BOX DOMAIN"/>
    <property type="match status" value="1"/>
</dbReference>